<feature type="region of interest" description="Disordered" evidence="2">
    <location>
        <begin position="1354"/>
        <end position="1382"/>
    </location>
</feature>
<sequence>MMEADSAQSEKCSDLIEPNVLSSQKQSQITTPTHRSPQFHSPAHCFPGRDSCDAADGFETNQSSVDIQQKSTKSIINDTQFANVESDNSASREYDISPTSSNNHQQHDIGASNDKQPHICKFLPTINHPNFDVNDIAVGFKFSKPSQLVAGQFIRPHTKPAEAILLQPPNVSAVIGGPAAEDYTARKSTSIQQDYKGHSNSKRILDLNEAKDLAYSRQNGSMDGEDILGSEQQESDIPKTEQLAIQTVLSLDQNNLAFPVNQIVSKEISLKKIPPKFSNASYKRIKQPFPDVSGHTHSVSESGIAQDNSESPQSVYYDTQKETITTEQDKKHLQKCVEDILPSTVQQHLDVFPSRPGQSAPAQGGRVFISQHPCSELKESRPTVTNDRHRSLSAHSIQGSPEVISATSPTIHSSGHHTAGNSISQDYNGKKPTAQVLDSSIRVREFPEFNREVSLRPQCQSPNIDTSATYYSLLHAGELFIEIEEKCRRLQIEISKKESIIQQLGLDKRQYKQRIKQADTERSKMILKSDEQVKVISDACTKIKEIEKENCHLQEQNTYLTDIKNKIMEHLKLSKEENAVLVDKYSKVKKSCEQFRNHMNEVIHCQKVLREDSLKLQDGFSGTAHEMLGDLASRDKRILELELDISSITSQLKNAESQISGLSQINSVLKTELDLRLVDLGRERKLSDQLQKKLDRDNIDHTEVVELLSRTRADTVDRLAKAESLLENMLNLQNLAQVKIEEVSDHMAILRGGEAALSPRIVNFVESLFTRFEGKLDIANYLESSLKDSRGKLLKEFKESLGQLQVDQEELKQLREHITQLQNAEEALMDQVKKSDLELETSRRQSETLSKQLTDTCERLNEKTNELGKYTYLSNNQQQQLLGQIQQCEGKIISLETSLRSTREEASHCTEKLHQEQERFASTEEEFRQKLDATQNIINEFAKEKRDYIAECKLVSENSRSEVLKTMNAKRAEMTVRHEAERKEFEKRCLFTDKRLHEVMEDLRERVQECESHKSQISELQHKLLLSDRQIKQMEIVEDKSKTEQDHMEILPELQKRKAEIAQLREIIETAQREMGHCVEGVQKDRKEIDEKLTRMNSSGREDKILQDHFMNLRKIIENFGKKAGLPLADGGRLVRDQEISKLGNHQSLSPESELKNIPNGNHIPSELRTAGATLGEAGQSTTEGVNNPSGAIPLLLVSKKYRNSQKLSKRYCISKVEPAAVTRRSRRLSGYSSNDTHRFNTENRVPSSTVSMENGTSQSSITECAEPSVQDVDLYDIATTGIRPFSSMSPVKGDETNQWADLELLIENMEPLKPLQDVNGVAEAQKCREFAVQSSTASEIQSQNVQSTQVFGSLLGEPPQNMVSDVPTTNTPSTPQQSLIPDDKVNLDDALRRGAKPAVAATVSQAGSKRALKSALKRGTSTVASHMGNNQMATCLEQPAVVSEVKSLGSGTVKKVTSNLSAKRGGSDTPYNRVVRGHFSKPVPLNTNVTGRANVQSLGMTQTSAKAGLDSSSPMITGPMRYSLKRSLPDSNKDLSLEKPPKASRLYVQSQLARKAISDAPGLLPAC</sequence>
<name>A0A3E2HNX3_SCYLI</name>
<proteinExistence type="predicted"/>
<reference evidence="3 4" key="1">
    <citation type="submission" date="2018-05" db="EMBL/GenBank/DDBJ databases">
        <title>Draft genome sequence of Scytalidium lignicola DSM 105466, a ubiquitous saprotrophic fungus.</title>
        <authorList>
            <person name="Buettner E."/>
            <person name="Gebauer A.M."/>
            <person name="Hofrichter M."/>
            <person name="Liers C."/>
            <person name="Kellner H."/>
        </authorList>
    </citation>
    <scope>NUCLEOTIDE SEQUENCE [LARGE SCALE GENOMIC DNA]</scope>
    <source>
        <strain evidence="3 4">DSM 105466</strain>
    </source>
</reference>
<feature type="compositionally biased region" description="Polar residues" evidence="2">
    <location>
        <begin position="20"/>
        <end position="39"/>
    </location>
</feature>
<protein>
    <submittedName>
        <fullName evidence="3">Uncharacterized protein</fullName>
    </submittedName>
</protein>
<feature type="region of interest" description="Disordered" evidence="2">
    <location>
        <begin position="1143"/>
        <end position="1167"/>
    </location>
</feature>
<dbReference type="Proteomes" id="UP000258309">
    <property type="component" value="Unassembled WGS sequence"/>
</dbReference>
<evidence type="ECO:0000256" key="1">
    <source>
        <dbReference type="SAM" id="Coils"/>
    </source>
</evidence>
<feature type="non-terminal residue" evidence="3">
    <location>
        <position position="1568"/>
    </location>
</feature>
<feature type="coiled-coil region" evidence="1">
    <location>
        <begin position="794"/>
        <end position="919"/>
    </location>
</feature>
<accession>A0A3E2HNX3</accession>
<feature type="region of interest" description="Disordered" evidence="2">
    <location>
        <begin position="1"/>
        <end position="46"/>
    </location>
</feature>
<feature type="compositionally biased region" description="Polar residues" evidence="2">
    <location>
        <begin position="1243"/>
        <end position="1263"/>
    </location>
</feature>
<feature type="region of interest" description="Disordered" evidence="2">
    <location>
        <begin position="76"/>
        <end position="115"/>
    </location>
</feature>
<gene>
    <name evidence="3" type="ORF">B7463_g1229</name>
</gene>
<feature type="compositionally biased region" description="Polar residues" evidence="2">
    <location>
        <begin position="76"/>
        <end position="89"/>
    </location>
</feature>
<feature type="region of interest" description="Disordered" evidence="2">
    <location>
        <begin position="289"/>
        <end position="313"/>
    </location>
</feature>
<dbReference type="STRING" id="5539.A0A3E2HNX3"/>
<feature type="non-terminal residue" evidence="3">
    <location>
        <position position="1"/>
    </location>
</feature>
<evidence type="ECO:0000313" key="4">
    <source>
        <dbReference type="Proteomes" id="UP000258309"/>
    </source>
</evidence>
<feature type="compositionally biased region" description="Polar residues" evidence="2">
    <location>
        <begin position="1"/>
        <end position="10"/>
    </location>
</feature>
<dbReference type="EMBL" id="NCSJ02000012">
    <property type="protein sequence ID" value="RFU35085.1"/>
    <property type="molecule type" value="Genomic_DNA"/>
</dbReference>
<evidence type="ECO:0000313" key="3">
    <source>
        <dbReference type="EMBL" id="RFU35085.1"/>
    </source>
</evidence>
<feature type="compositionally biased region" description="Low complexity" evidence="2">
    <location>
        <begin position="1368"/>
        <end position="1379"/>
    </location>
</feature>
<feature type="compositionally biased region" description="Polar residues" evidence="2">
    <location>
        <begin position="295"/>
        <end position="313"/>
    </location>
</feature>
<feature type="region of interest" description="Disordered" evidence="2">
    <location>
        <begin position="1225"/>
        <end position="1264"/>
    </location>
</feature>
<evidence type="ECO:0000256" key="2">
    <source>
        <dbReference type="SAM" id="MobiDB-lite"/>
    </source>
</evidence>
<keyword evidence="1" id="KW-0175">Coiled coil</keyword>
<comment type="caution">
    <text evidence="3">The sequence shown here is derived from an EMBL/GenBank/DDBJ whole genome shotgun (WGS) entry which is preliminary data.</text>
</comment>
<keyword evidence="4" id="KW-1185">Reference proteome</keyword>
<dbReference type="OrthoDB" id="3557462at2759"/>
<feature type="coiled-coil region" evidence="1">
    <location>
        <begin position="638"/>
        <end position="672"/>
    </location>
</feature>
<feature type="region of interest" description="Disordered" evidence="2">
    <location>
        <begin position="408"/>
        <end position="429"/>
    </location>
</feature>
<organism evidence="3 4">
    <name type="scientific">Scytalidium lignicola</name>
    <name type="common">Hyphomycete</name>
    <dbReference type="NCBI Taxonomy" id="5539"/>
    <lineage>
        <taxon>Eukaryota</taxon>
        <taxon>Fungi</taxon>
        <taxon>Dikarya</taxon>
        <taxon>Ascomycota</taxon>
        <taxon>Pezizomycotina</taxon>
        <taxon>Leotiomycetes</taxon>
        <taxon>Leotiomycetes incertae sedis</taxon>
        <taxon>Scytalidium</taxon>
    </lineage>
</organism>